<evidence type="ECO:0000313" key="2">
    <source>
        <dbReference type="EMBL" id="KIU16759.1"/>
    </source>
</evidence>
<dbReference type="PATRIC" id="fig|280871.6.peg.2473"/>
<feature type="compositionally biased region" description="Basic and acidic residues" evidence="1">
    <location>
        <begin position="1"/>
        <end position="15"/>
    </location>
</feature>
<gene>
    <name evidence="2" type="ORF">TL10_11915</name>
</gene>
<evidence type="ECO:0000313" key="3">
    <source>
        <dbReference type="Proteomes" id="UP000032221"/>
    </source>
</evidence>
<reference evidence="2 3" key="1">
    <citation type="submission" date="2015-01" db="EMBL/GenBank/DDBJ databases">
        <title>Genome sequence of Mycobacterium llatzerense and Mycobacterium immunogenum recovered from brain abscess.</title>
        <authorList>
            <person name="Greninger A.L."/>
            <person name="Langelier C."/>
            <person name="Cunningham G."/>
            <person name="Chiu C.Y."/>
            <person name="Miller S."/>
        </authorList>
    </citation>
    <scope>NUCLEOTIDE SEQUENCE [LARGE SCALE GENOMIC DNA]</scope>
    <source>
        <strain evidence="2 3">CLUC14</strain>
    </source>
</reference>
<name>A0A0D1JW15_9MYCO</name>
<organism evidence="2 3">
    <name type="scientific">Mycolicibacterium llatzerense</name>
    <dbReference type="NCBI Taxonomy" id="280871"/>
    <lineage>
        <taxon>Bacteria</taxon>
        <taxon>Bacillati</taxon>
        <taxon>Actinomycetota</taxon>
        <taxon>Actinomycetes</taxon>
        <taxon>Mycobacteriales</taxon>
        <taxon>Mycobacteriaceae</taxon>
        <taxon>Mycolicibacterium</taxon>
    </lineage>
</organism>
<dbReference type="AlphaFoldDB" id="A0A0D1JW15"/>
<dbReference type="Proteomes" id="UP000032221">
    <property type="component" value="Unassembled WGS sequence"/>
</dbReference>
<sequence>MPLRRVDPRNLEHQTRPLANISRRPARRRSRRKPERPPAPPRPPQRVGQANRNRLPRRARRLPPPSTSPASASPVSSSPACRACPDFLAYRPFHTCPVCPLRAASAQAAVRQVPRHRRRPPRPPPNRSRPRRRPPSTWGV</sequence>
<feature type="compositionally biased region" description="Basic residues" evidence="1">
    <location>
        <begin position="24"/>
        <end position="34"/>
    </location>
</feature>
<protein>
    <submittedName>
        <fullName evidence="2">Uncharacterized protein</fullName>
    </submittedName>
</protein>
<feature type="compositionally biased region" description="Low complexity" evidence="1">
    <location>
        <begin position="68"/>
        <end position="81"/>
    </location>
</feature>
<keyword evidence="3" id="KW-1185">Reference proteome</keyword>
<feature type="region of interest" description="Disordered" evidence="1">
    <location>
        <begin position="1"/>
        <end position="81"/>
    </location>
</feature>
<evidence type="ECO:0000256" key="1">
    <source>
        <dbReference type="SAM" id="MobiDB-lite"/>
    </source>
</evidence>
<dbReference type="EMBL" id="JXST01000014">
    <property type="protein sequence ID" value="KIU16759.1"/>
    <property type="molecule type" value="Genomic_DNA"/>
</dbReference>
<feature type="region of interest" description="Disordered" evidence="1">
    <location>
        <begin position="104"/>
        <end position="140"/>
    </location>
</feature>
<proteinExistence type="predicted"/>
<accession>A0A0D1JW15</accession>
<comment type="caution">
    <text evidence="2">The sequence shown here is derived from an EMBL/GenBank/DDBJ whole genome shotgun (WGS) entry which is preliminary data.</text>
</comment>